<gene>
    <name evidence="2" type="ORF">llap_14051</name>
</gene>
<dbReference type="OrthoDB" id="416454at2759"/>
<name>A0A2I0TPA7_LIMLA</name>
<dbReference type="EMBL" id="KZ508129">
    <property type="protein sequence ID" value="PKU35649.1"/>
    <property type="molecule type" value="Genomic_DNA"/>
</dbReference>
<reference evidence="3" key="1">
    <citation type="submission" date="2017-11" db="EMBL/GenBank/DDBJ databases">
        <authorList>
            <person name="Lima N.C."/>
            <person name="Parody-Merino A.M."/>
            <person name="Battley P.F."/>
            <person name="Fidler A.E."/>
            <person name="Prosdocimi F."/>
        </authorList>
    </citation>
    <scope>NUCLEOTIDE SEQUENCE [LARGE SCALE GENOMIC DNA]</scope>
</reference>
<evidence type="ECO:0000313" key="2">
    <source>
        <dbReference type="EMBL" id="PKU35649.1"/>
    </source>
</evidence>
<evidence type="ECO:0000256" key="1">
    <source>
        <dbReference type="SAM" id="MobiDB-lite"/>
    </source>
</evidence>
<feature type="compositionally biased region" description="Polar residues" evidence="1">
    <location>
        <begin position="1"/>
        <end position="10"/>
    </location>
</feature>
<dbReference type="PANTHER" id="PTHR33332">
    <property type="entry name" value="REVERSE TRANSCRIPTASE DOMAIN-CONTAINING PROTEIN"/>
    <property type="match status" value="1"/>
</dbReference>
<reference evidence="3" key="2">
    <citation type="submission" date="2017-12" db="EMBL/GenBank/DDBJ databases">
        <title>Genome sequence of the Bar-tailed Godwit (Limosa lapponica baueri).</title>
        <authorList>
            <person name="Lima N.C.B."/>
            <person name="Parody-Merino A.M."/>
            <person name="Battley P.F."/>
            <person name="Fidler A.E."/>
            <person name="Prosdocimi F."/>
        </authorList>
    </citation>
    <scope>NUCLEOTIDE SEQUENCE [LARGE SCALE GENOMIC DNA]</scope>
</reference>
<dbReference type="AlphaFoldDB" id="A0A2I0TPA7"/>
<organism evidence="2 3">
    <name type="scientific">Limosa lapponica baueri</name>
    <dbReference type="NCBI Taxonomy" id="1758121"/>
    <lineage>
        <taxon>Eukaryota</taxon>
        <taxon>Metazoa</taxon>
        <taxon>Chordata</taxon>
        <taxon>Craniata</taxon>
        <taxon>Vertebrata</taxon>
        <taxon>Euteleostomi</taxon>
        <taxon>Archelosauria</taxon>
        <taxon>Archosauria</taxon>
        <taxon>Dinosauria</taxon>
        <taxon>Saurischia</taxon>
        <taxon>Theropoda</taxon>
        <taxon>Coelurosauria</taxon>
        <taxon>Aves</taxon>
        <taxon>Neognathae</taxon>
        <taxon>Neoaves</taxon>
        <taxon>Charadriiformes</taxon>
        <taxon>Scolopacidae</taxon>
        <taxon>Limosa</taxon>
    </lineage>
</organism>
<sequence>MFLRSSSPSSLKGHGEQERCLRTGGKLMSRQSSKRCKKEDLGNYRPVSLTSIPGKVMEQLVLDVISKHVEEKMVIRSGHHGSTKGKSCFTNVIAFSDGMTGWMDEGRAVDVVYLDFSKAFATVAHNILIVLSPALLNIFINNLDEGTECTLSKFAEDTKLGGVADTPEGCAAIQQDLDRLESWVVRSLTKFNKSKCRVLCLGSNNPINQYRVGGDLLQSSSVEGDLGVLVDNRMTMRQQCALVAKKANGLLGCINKSVSSRLREVILPLYSTLVRPHLEYCVQFWVPQFKKDRELLERVQRRATKMLKGMEHLSDGLRLRDLGLFSLEKRRLREDLINAYKYLKGGCQEDGASLFSVVLSDRSRGNGHKLEHKKLHLIMRKNLFTLRVTEHWNWLPRELEYRGLQILCIPNSKTLGVDCVSPLALSARGSRCTVCCVKNWLDGQAQNVVRYQVRFGEEWLESCQSEKDLGMLVDSQLNMSQQCAWVAKKANSILACNRNSVVSRIMEVIIPLYLALMRPHLKYCVYFLALHYKKDIEVLEQVQRTATRLLEGLENRSYKEQLRELGLFSLEKRSLRGDLITVYNYLKGGCREVGDSLFFQVIGDRTRGNSLMLRQGRFRFDIKKNFSTKRAVKHGNRLSRGVVESPSLEDLQNMMKDFSRHEGETLISWLLQCWDNGADAIDLDVSKAKQLGNLAKEGGTDKAVGRSTNTLSLWRRLLSAVKGRYAFKDDIKCHPSKWTSMEKAIKYLRAGIILLSSLPNQTLAENAWLTPDSVTRIIFEVRLCRQLTPLLGVVWSWRTGEVPEDWKKANITPVFKKGKKEDPGNIRLVSLTSVPGKDNTAMMKPEPDSSSAVQQNSFEMDMLPMGTDHNEFHTIFPALRIFCDR</sequence>
<keyword evidence="3" id="KW-1185">Reference proteome</keyword>
<protein>
    <submittedName>
        <fullName evidence="2">Uncharacterized protein</fullName>
    </submittedName>
</protein>
<accession>A0A2I0TPA7</accession>
<proteinExistence type="predicted"/>
<feature type="region of interest" description="Disordered" evidence="1">
    <location>
        <begin position="1"/>
        <end position="33"/>
    </location>
</feature>
<dbReference type="CDD" id="cd01650">
    <property type="entry name" value="RT_nLTR_like"/>
    <property type="match status" value="1"/>
</dbReference>
<dbReference type="Proteomes" id="UP000233556">
    <property type="component" value="Unassembled WGS sequence"/>
</dbReference>
<evidence type="ECO:0000313" key="3">
    <source>
        <dbReference type="Proteomes" id="UP000233556"/>
    </source>
</evidence>